<reference evidence="2 3" key="2">
    <citation type="journal article" date="2009" name="Stand. Genomic Sci.">
        <title>Complete genome sequence of Staphylothermus marinus Stetter and Fiala 1986 type strain F1.</title>
        <authorList>
            <person name="Anderson I.J."/>
            <person name="Sun H."/>
            <person name="Lapidus A."/>
            <person name="Copeland A."/>
            <person name="Glavina Del Rio T."/>
            <person name="Tice H."/>
            <person name="Dalin E."/>
            <person name="Lucas S."/>
            <person name="Barry K."/>
            <person name="Land M."/>
            <person name="Richardson P."/>
            <person name="Huber H."/>
            <person name="Kyrpides N.C."/>
        </authorList>
    </citation>
    <scope>NUCLEOTIDE SEQUENCE [LARGE SCALE GENOMIC DNA]</scope>
    <source>
        <strain evidence="3">ATCC 43588 / DSM 3639 / JCM 9404 / F1</strain>
    </source>
</reference>
<dbReference type="Gene3D" id="3.40.50.300">
    <property type="entry name" value="P-loop containing nucleotide triphosphate hydrolases"/>
    <property type="match status" value="2"/>
</dbReference>
<name>A3DNA1_STAMF</name>
<keyword evidence="3" id="KW-1185">Reference proteome</keyword>
<gene>
    <name evidence="2" type="ordered locus">Smar_1013</name>
</gene>
<evidence type="ECO:0000313" key="2">
    <source>
        <dbReference type="EMBL" id="ABN70111.1"/>
    </source>
</evidence>
<dbReference type="InterPro" id="IPR027417">
    <property type="entry name" value="P-loop_NTPase"/>
</dbReference>
<dbReference type="CDD" id="cd01127">
    <property type="entry name" value="TrwB_TraG_TraD_VirD4"/>
    <property type="match status" value="1"/>
</dbReference>
<dbReference type="EMBL" id="CP000575">
    <property type="protein sequence ID" value="ABN70111.1"/>
    <property type="molecule type" value="Genomic_DNA"/>
</dbReference>
<dbReference type="InterPro" id="IPR003593">
    <property type="entry name" value="AAA+_ATPase"/>
</dbReference>
<dbReference type="GeneID" id="4908077"/>
<accession>A3DNA1</accession>
<feature type="domain" description="AAA+ ATPase" evidence="1">
    <location>
        <begin position="251"/>
        <end position="499"/>
    </location>
</feature>
<dbReference type="KEGG" id="smr:Smar_1013"/>
<dbReference type="PANTHER" id="PTHR30121:SF6">
    <property type="entry name" value="SLR6007 PROTEIN"/>
    <property type="match status" value="1"/>
</dbReference>
<sequence>MKKIAKIFEKIIGGKVEYKIDPPDLIVLMRGRVNLIRYLIAEEVDYGIKELSPDKMLIMINMFSELLDVLPPYSEAKIIKRRMSIEKLLRKISNEMMNLRATLDIVEEPHIKRRAEVKLKILEALYENIVRSKPITRVNLVIKIRVTSNNISNAKHLADVYSSKTIGIMQNYFGIKMRMVNRRKELMDILKNELGLSIETNIKSIIVDSERLSTMMPLPKNKKPTMEKEDGLPIGIDIETGWPVIIPYKSFDKHILILGPTGRGKTTLLASMIEGITSLSNILVFAIDFKGDLANMVYSENVVHLTPDDYPINILVIPSFFQVIDWYLAVSDVLSNVIGVDKENFIRVMNKFANNHQAIDGKDILFDKDLSLLSPLIELITSKPKYEALMKHLNNHIVFDLGKYGTAFQNAYGGILMYIYKKLAFSTKMISKPKLLIVDEAWRISRLNGLEELVKEGRSKHLGVVLATQNPRDIPREIMENTHLLIMFGSRNEDYLRDAERFLGLPREIVKKLAYLGVGEALLLNALDPHPVILRVRTPTFMREKYKHIISDDERRA</sequence>
<reference evidence="3" key="1">
    <citation type="journal article" date="2009" name="BMC Genomics">
        <title>The complete genome sequence of Staphylothermus marinus reveals differences in sulfur metabolism among heterotrophic Crenarchaeota.</title>
        <authorList>
            <person name="Anderson I.J."/>
            <person name="Dharmarajan L."/>
            <person name="Rodriguez J."/>
            <person name="Hooper S."/>
            <person name="Porat I."/>
            <person name="Ulrich L.E."/>
            <person name="Elkins J.G."/>
            <person name="Mavromatis K."/>
            <person name="Sun H."/>
            <person name="Land M."/>
            <person name="Lapidus A."/>
            <person name="Lucas S."/>
            <person name="Barry K."/>
            <person name="Huber H."/>
            <person name="Zhulin I.B."/>
            <person name="Whitman W.B."/>
            <person name="Mukhopadhyay B."/>
            <person name="Woese C."/>
            <person name="Bristow J."/>
            <person name="Kyrpides N."/>
        </authorList>
    </citation>
    <scope>NUCLEOTIDE SEQUENCE [LARGE SCALE GENOMIC DNA]</scope>
    <source>
        <strain evidence="3">ATCC 43588 / DSM 3639 / JCM 9404 / F1</strain>
    </source>
</reference>
<dbReference type="eggNOG" id="arCOG05935">
    <property type="taxonomic scope" value="Archaea"/>
</dbReference>
<dbReference type="AlphaFoldDB" id="A3DNA1"/>
<dbReference type="PANTHER" id="PTHR30121">
    <property type="entry name" value="UNCHARACTERIZED PROTEIN YJGR-RELATED"/>
    <property type="match status" value="1"/>
</dbReference>
<dbReference type="Proteomes" id="UP000000254">
    <property type="component" value="Chromosome"/>
</dbReference>
<dbReference type="RefSeq" id="WP_011839302.1">
    <property type="nucleotide sequence ID" value="NC_009033.1"/>
</dbReference>
<evidence type="ECO:0000313" key="3">
    <source>
        <dbReference type="Proteomes" id="UP000000254"/>
    </source>
</evidence>
<dbReference type="OrthoDB" id="10575at2157"/>
<dbReference type="SMART" id="SM00382">
    <property type="entry name" value="AAA"/>
    <property type="match status" value="1"/>
</dbReference>
<dbReference type="Pfam" id="PF01935">
    <property type="entry name" value="DUF87"/>
    <property type="match status" value="1"/>
</dbReference>
<protein>
    <submittedName>
        <fullName evidence="2">AAA ATPase</fullName>
    </submittedName>
</protein>
<organism evidence="2 3">
    <name type="scientific">Staphylothermus marinus (strain ATCC 43588 / DSM 3639 / JCM 9404 / F1)</name>
    <dbReference type="NCBI Taxonomy" id="399550"/>
    <lineage>
        <taxon>Archaea</taxon>
        <taxon>Thermoproteota</taxon>
        <taxon>Thermoprotei</taxon>
        <taxon>Desulfurococcales</taxon>
        <taxon>Desulfurococcaceae</taxon>
        <taxon>Staphylothermus</taxon>
    </lineage>
</organism>
<dbReference type="InterPro" id="IPR051162">
    <property type="entry name" value="T4SS_component"/>
</dbReference>
<dbReference type="InterPro" id="IPR002789">
    <property type="entry name" value="HerA_central"/>
</dbReference>
<dbReference type="STRING" id="399550.Smar_1013"/>
<dbReference type="SUPFAM" id="SSF52540">
    <property type="entry name" value="P-loop containing nucleoside triphosphate hydrolases"/>
    <property type="match status" value="1"/>
</dbReference>
<proteinExistence type="predicted"/>
<evidence type="ECO:0000259" key="1">
    <source>
        <dbReference type="SMART" id="SM00382"/>
    </source>
</evidence>
<dbReference type="HOGENOM" id="CLU_516412_0_0_2"/>